<reference evidence="1 2" key="1">
    <citation type="journal article" date="2024" name="Plant Biotechnol. J.">
        <title>Genome and CRISPR/Cas9 system of a widespread forest tree (Populus alba) in the world.</title>
        <authorList>
            <person name="Liu Y.J."/>
            <person name="Jiang P.F."/>
            <person name="Han X.M."/>
            <person name="Li X.Y."/>
            <person name="Wang H.M."/>
            <person name="Wang Y.J."/>
            <person name="Wang X.X."/>
            <person name="Zeng Q.Y."/>
        </authorList>
    </citation>
    <scope>NUCLEOTIDE SEQUENCE [LARGE SCALE GENOMIC DNA]</scope>
    <source>
        <strain evidence="2">cv. PAL-ZL1</strain>
    </source>
</reference>
<sequence>MSSLDRIVTTQDGPVKIAFPKLLVMERKDTIRIQKPVVVVCAQLAKQVLGGGSSIYVSISYKCRRGLPVFVEIRNLVITFSDKRAETNVC</sequence>
<dbReference type="Proteomes" id="UP000309997">
    <property type="component" value="Unassembled WGS sequence"/>
</dbReference>
<accession>A0ACC4AU12</accession>
<evidence type="ECO:0000313" key="1">
    <source>
        <dbReference type="EMBL" id="KAL3569725.1"/>
    </source>
</evidence>
<gene>
    <name evidence="1" type="ORF">D5086_029615</name>
</gene>
<dbReference type="EMBL" id="RCHU02000016">
    <property type="protein sequence ID" value="KAL3569725.1"/>
    <property type="molecule type" value="Genomic_DNA"/>
</dbReference>
<keyword evidence="2" id="KW-1185">Reference proteome</keyword>
<comment type="caution">
    <text evidence="1">The sequence shown here is derived from an EMBL/GenBank/DDBJ whole genome shotgun (WGS) entry which is preliminary data.</text>
</comment>
<protein>
    <submittedName>
        <fullName evidence="1">Uncharacterized protein</fullName>
    </submittedName>
</protein>
<evidence type="ECO:0000313" key="2">
    <source>
        <dbReference type="Proteomes" id="UP000309997"/>
    </source>
</evidence>
<proteinExistence type="predicted"/>
<organism evidence="1 2">
    <name type="scientific">Populus alba</name>
    <name type="common">White poplar</name>
    <dbReference type="NCBI Taxonomy" id="43335"/>
    <lineage>
        <taxon>Eukaryota</taxon>
        <taxon>Viridiplantae</taxon>
        <taxon>Streptophyta</taxon>
        <taxon>Embryophyta</taxon>
        <taxon>Tracheophyta</taxon>
        <taxon>Spermatophyta</taxon>
        <taxon>Magnoliopsida</taxon>
        <taxon>eudicotyledons</taxon>
        <taxon>Gunneridae</taxon>
        <taxon>Pentapetalae</taxon>
        <taxon>rosids</taxon>
        <taxon>fabids</taxon>
        <taxon>Malpighiales</taxon>
        <taxon>Salicaceae</taxon>
        <taxon>Saliceae</taxon>
        <taxon>Populus</taxon>
    </lineage>
</organism>
<name>A0ACC4AU12_POPAL</name>